<evidence type="ECO:0000313" key="1">
    <source>
        <dbReference type="EMBL" id="CAD8074177.1"/>
    </source>
</evidence>
<sequence>MWLRLSYLSFRSCFNKKMVNGRFFGPDISGRYKGLLRKQFYFHGLPWIYDQPKNRELSPYHRKPKGHKRERTREQRIEKIKKNLMNYAEEEFKFRQERLNKRPPGGLDMIVQKMIPSWIHPKTAAQLQSTKQLLLMKRGRQPKQEEEYKTDQYEF</sequence>
<name>A0A8S1M2Q3_PARPR</name>
<comment type="caution">
    <text evidence="1">The sequence shown here is derived from an EMBL/GenBank/DDBJ whole genome shotgun (WGS) entry which is preliminary data.</text>
</comment>
<proteinExistence type="predicted"/>
<protein>
    <recommendedName>
        <fullName evidence="3">39S ribosomal protein L59, mitochondrial</fullName>
    </recommendedName>
</protein>
<gene>
    <name evidence="1" type="ORF">PPRIM_AZ9-3.1.T0520117</name>
</gene>
<dbReference type="OMA" id="RINDIPW"/>
<dbReference type="AlphaFoldDB" id="A0A8S1M2Q3"/>
<evidence type="ECO:0008006" key="3">
    <source>
        <dbReference type="Google" id="ProtNLM"/>
    </source>
</evidence>
<organism evidence="1 2">
    <name type="scientific">Paramecium primaurelia</name>
    <dbReference type="NCBI Taxonomy" id="5886"/>
    <lineage>
        <taxon>Eukaryota</taxon>
        <taxon>Sar</taxon>
        <taxon>Alveolata</taxon>
        <taxon>Ciliophora</taxon>
        <taxon>Intramacronucleata</taxon>
        <taxon>Oligohymenophorea</taxon>
        <taxon>Peniculida</taxon>
        <taxon>Parameciidae</taxon>
        <taxon>Paramecium</taxon>
    </lineage>
</organism>
<keyword evidence="2" id="KW-1185">Reference proteome</keyword>
<evidence type="ECO:0000313" key="2">
    <source>
        <dbReference type="Proteomes" id="UP000688137"/>
    </source>
</evidence>
<reference evidence="1" key="1">
    <citation type="submission" date="2021-01" db="EMBL/GenBank/DDBJ databases">
        <authorList>
            <consortium name="Genoscope - CEA"/>
            <person name="William W."/>
        </authorList>
    </citation>
    <scope>NUCLEOTIDE SEQUENCE</scope>
</reference>
<dbReference type="EMBL" id="CAJJDM010000052">
    <property type="protein sequence ID" value="CAD8074177.1"/>
    <property type="molecule type" value="Genomic_DNA"/>
</dbReference>
<accession>A0A8S1M2Q3</accession>
<dbReference type="Proteomes" id="UP000688137">
    <property type="component" value="Unassembled WGS sequence"/>
</dbReference>